<feature type="compositionally biased region" description="Pro residues" evidence="7">
    <location>
        <begin position="342"/>
        <end position="367"/>
    </location>
</feature>
<keyword evidence="4" id="KW-0223">Dioxygenase</keyword>
<evidence type="ECO:0000256" key="2">
    <source>
        <dbReference type="ARBA" id="ARBA00022723"/>
    </source>
</evidence>
<keyword evidence="2" id="KW-0479">Metal-binding</keyword>
<dbReference type="Gene3D" id="2.60.120.620">
    <property type="entry name" value="q2cbj1_9rhob like domain"/>
    <property type="match status" value="1"/>
</dbReference>
<name>A0ABR1GBF7_AURAN</name>
<dbReference type="SMART" id="SM00702">
    <property type="entry name" value="P4Hc"/>
    <property type="match status" value="1"/>
</dbReference>
<keyword evidence="10" id="KW-1185">Reference proteome</keyword>
<dbReference type="Pfam" id="PF13640">
    <property type="entry name" value="2OG-FeII_Oxy_3"/>
    <property type="match status" value="1"/>
</dbReference>
<evidence type="ECO:0000259" key="8">
    <source>
        <dbReference type="PROSITE" id="PS51471"/>
    </source>
</evidence>
<dbReference type="InterPro" id="IPR006620">
    <property type="entry name" value="Pro_4_hyd_alph"/>
</dbReference>
<keyword evidence="5" id="KW-0560">Oxidoreductase</keyword>
<feature type="region of interest" description="Disordered" evidence="7">
    <location>
        <begin position="336"/>
        <end position="380"/>
    </location>
</feature>
<dbReference type="InterPro" id="IPR051559">
    <property type="entry name" value="HIF_prolyl_hydroxylases"/>
</dbReference>
<evidence type="ECO:0000256" key="4">
    <source>
        <dbReference type="ARBA" id="ARBA00022964"/>
    </source>
</evidence>
<evidence type="ECO:0000256" key="3">
    <source>
        <dbReference type="ARBA" id="ARBA00022896"/>
    </source>
</evidence>
<dbReference type="PROSITE" id="PS51471">
    <property type="entry name" value="FE2OG_OXY"/>
    <property type="match status" value="1"/>
</dbReference>
<evidence type="ECO:0000313" key="9">
    <source>
        <dbReference type="EMBL" id="KAK7253242.1"/>
    </source>
</evidence>
<dbReference type="EMBL" id="JBBJCI010000035">
    <property type="protein sequence ID" value="KAK7253242.1"/>
    <property type="molecule type" value="Genomic_DNA"/>
</dbReference>
<evidence type="ECO:0000256" key="6">
    <source>
        <dbReference type="ARBA" id="ARBA00023004"/>
    </source>
</evidence>
<evidence type="ECO:0000256" key="7">
    <source>
        <dbReference type="SAM" id="MobiDB-lite"/>
    </source>
</evidence>
<sequence length="697" mass="76847">MVEPLDVVIPTVTKDYPTLGECVTSIFRYVADVRFVWLVSKERPPLADLAAAHAARVRWVDEATGPATLKEASRHVGTKRPGQSPRGVEKDYGRLGWLYQQCIKLEASKWCGEALSRRHLIVDSDIVFFRRVTMVEDGVALLSWQPEYKHGPYFEHLDKITGGRVRRVDERMSGVAHHMVFDEACLDGLRAVVRTATGSPLWRAFLEYAVVPEGGDIAAGSEYELYFNYALAEFPKTHRARALRMRDNSGVFDLDPSSYKLNVKDHHYRMVGARDAARDARDDRDWDLAAYHCRVLPLAHFALNATKDDALRRRIAADPRVCVHILKALKDAPSFRAAPAPDQAPLPERPVPAPKPATKAAPPPPASSAPKRAPKQGAAEAPVDALLGNPADMVSQIHGAWLAQKALRPTACVKGAWDGPPPRDGRLRRGLENLSTLVTAETCATLKVHGHCCVDGVLPPDLCRALKAELEAMRRRTSCGATATRNTPLFLELYRDRTLIRALAPLLPDLEKQEMRLQVNDGVRGAFDYHCDSSPGLDAREISALFYLNEAWAPAHGGELRLLPVPEPPAAFPPVAGRLVLFSAHAMLHATKPPSTAPRYCFTLWLYDDAAKRRAATKAQRGQKSALSALRSAAGKLKHAQHMADCLAEHHDDAAARAAALEGHWESVAKMRATADKVPQLKTAASPEAEGRIWPWW</sequence>
<accession>A0ABR1GBF7</accession>
<evidence type="ECO:0000256" key="5">
    <source>
        <dbReference type="ARBA" id="ARBA00023002"/>
    </source>
</evidence>
<dbReference type="InterPro" id="IPR005123">
    <property type="entry name" value="Oxoglu/Fe-dep_dioxygenase_dom"/>
</dbReference>
<evidence type="ECO:0000313" key="10">
    <source>
        <dbReference type="Proteomes" id="UP001363151"/>
    </source>
</evidence>
<dbReference type="Proteomes" id="UP001363151">
    <property type="component" value="Unassembled WGS sequence"/>
</dbReference>
<evidence type="ECO:0000256" key="1">
    <source>
        <dbReference type="ARBA" id="ARBA00001961"/>
    </source>
</evidence>
<dbReference type="SUPFAM" id="SSF51197">
    <property type="entry name" value="Clavaminate synthase-like"/>
    <property type="match status" value="1"/>
</dbReference>
<comment type="caution">
    <text evidence="9">The sequence shown here is derived from an EMBL/GenBank/DDBJ whole genome shotgun (WGS) entry which is preliminary data.</text>
</comment>
<dbReference type="PANTHER" id="PTHR12907">
    <property type="entry name" value="EGL NINE HOMOLOG-RELATED"/>
    <property type="match status" value="1"/>
</dbReference>
<reference evidence="9 10" key="1">
    <citation type="submission" date="2024-03" db="EMBL/GenBank/DDBJ databases">
        <title>Aureococcus anophagefferens CCMP1851 and Kratosvirus quantuckense: Draft genome of a second virus-susceptible host strain in the model system.</title>
        <authorList>
            <person name="Chase E."/>
            <person name="Truchon A.R."/>
            <person name="Schepens W."/>
            <person name="Wilhelm S.W."/>
        </authorList>
    </citation>
    <scope>NUCLEOTIDE SEQUENCE [LARGE SCALE GENOMIC DNA]</scope>
    <source>
        <strain evidence="9 10">CCMP1851</strain>
    </source>
</reference>
<organism evidence="9 10">
    <name type="scientific">Aureococcus anophagefferens</name>
    <name type="common">Harmful bloom alga</name>
    <dbReference type="NCBI Taxonomy" id="44056"/>
    <lineage>
        <taxon>Eukaryota</taxon>
        <taxon>Sar</taxon>
        <taxon>Stramenopiles</taxon>
        <taxon>Ochrophyta</taxon>
        <taxon>Pelagophyceae</taxon>
        <taxon>Pelagomonadales</taxon>
        <taxon>Pelagomonadaceae</taxon>
        <taxon>Aureococcus</taxon>
    </lineage>
</organism>
<comment type="cofactor">
    <cofactor evidence="1">
        <name>L-ascorbate</name>
        <dbReference type="ChEBI" id="CHEBI:38290"/>
    </cofactor>
</comment>
<protein>
    <recommendedName>
        <fullName evidence="8">Fe2OG dioxygenase domain-containing protein</fullName>
    </recommendedName>
</protein>
<keyword evidence="6" id="KW-0408">Iron</keyword>
<dbReference type="InterPro" id="IPR044862">
    <property type="entry name" value="Pro_4_hyd_alph_FE2OG_OXY"/>
</dbReference>
<dbReference type="PANTHER" id="PTHR12907:SF26">
    <property type="entry name" value="HIF PROLYL HYDROXYLASE, ISOFORM C"/>
    <property type="match status" value="1"/>
</dbReference>
<keyword evidence="3" id="KW-0847">Vitamin C</keyword>
<gene>
    <name evidence="9" type="ORF">SO694_00001173</name>
</gene>
<feature type="domain" description="Fe2OG dioxygenase" evidence="8">
    <location>
        <begin position="484"/>
        <end position="608"/>
    </location>
</feature>
<proteinExistence type="predicted"/>